<keyword evidence="3" id="KW-0520">NAD</keyword>
<keyword evidence="2" id="KW-0560">Oxidoreductase</keyword>
<dbReference type="OrthoDB" id="26759at2157"/>
<dbReference type="RefSeq" id="WP_089780261.1">
    <property type="nucleotide sequence ID" value="NZ_CABLRR010000003.1"/>
</dbReference>
<keyword evidence="5" id="KW-1185">Reference proteome</keyword>
<keyword evidence="1" id="KW-0479">Metal-binding</keyword>
<dbReference type="GO" id="GO:0051287">
    <property type="term" value="F:NAD binding"/>
    <property type="evidence" value="ECO:0007669"/>
    <property type="project" value="InterPro"/>
</dbReference>
<dbReference type="GO" id="GO:0016491">
    <property type="term" value="F:oxidoreductase activity"/>
    <property type="evidence" value="ECO:0007669"/>
    <property type="project" value="UniProtKB-KW"/>
</dbReference>
<dbReference type="EMBL" id="CSTE01000003">
    <property type="protein sequence ID" value="CQR52052.1"/>
    <property type="molecule type" value="Genomic_DNA"/>
</dbReference>
<dbReference type="InterPro" id="IPR005255">
    <property type="entry name" value="PdxA_fam"/>
</dbReference>
<evidence type="ECO:0000256" key="2">
    <source>
        <dbReference type="ARBA" id="ARBA00023002"/>
    </source>
</evidence>
<dbReference type="PANTHER" id="PTHR30004">
    <property type="entry name" value="4-HYDROXYTHREONINE-4-PHOSPHATE DEHYDROGENASE"/>
    <property type="match status" value="1"/>
</dbReference>
<evidence type="ECO:0000313" key="4">
    <source>
        <dbReference type="EMBL" id="CQR52052.1"/>
    </source>
</evidence>
<name>A0A0D6JU68_9EURY</name>
<sequence>MSTSNPLIAVTMGDPAGIGPEVAVKAFPSVTEFARVVVVGDLGVMRRARDACDAEFDVRAVDSVESVDDDPTALSVIDCDNVDDLVHGELREEYGAASLAYVERAIDLAVEGEIDAIATAPINKQATRMAGSEHAGHTGLLAARTDTENYSMMLIEDDLRVTHVSTHVPLREACELVTTENVLETVRVTDDALRNLGIESPRVAVAGLNPHAGDGGLLGDEDDDEIAPAVERAVADGIDATGPISPDTVFVRAARGEFDCVVSMYHDQGHIPLKMLGFDAAGGVSGVNMTIGLPIVRTSVDHGTAFDIAGEGIASETSMVDAIRVAADVARHR</sequence>
<dbReference type="SUPFAM" id="SSF53659">
    <property type="entry name" value="Isocitrate/Isopropylmalate dehydrogenase-like"/>
    <property type="match status" value="1"/>
</dbReference>
<accession>A0A0D6JU68</accession>
<evidence type="ECO:0000313" key="5">
    <source>
        <dbReference type="Proteomes" id="UP000198902"/>
    </source>
</evidence>
<gene>
    <name evidence="4" type="primary">pdxA2_2</name>
    <name evidence="4" type="ORF">BN996_02954</name>
</gene>
<reference evidence="5" key="1">
    <citation type="submission" date="2015-03" db="EMBL/GenBank/DDBJ databases">
        <authorList>
            <person name="Urmite Genomes"/>
        </authorList>
    </citation>
    <scope>NUCLEOTIDE SEQUENCE [LARGE SCALE GENOMIC DNA]</scope>
    <source>
        <strain evidence="5">Arc-Hr</strain>
    </source>
</reference>
<evidence type="ECO:0000256" key="1">
    <source>
        <dbReference type="ARBA" id="ARBA00022723"/>
    </source>
</evidence>
<dbReference type="Gene3D" id="3.40.718.10">
    <property type="entry name" value="Isopropylmalate Dehydrogenase"/>
    <property type="match status" value="1"/>
</dbReference>
<dbReference type="GO" id="GO:0046872">
    <property type="term" value="F:metal ion binding"/>
    <property type="evidence" value="ECO:0007669"/>
    <property type="project" value="UniProtKB-KW"/>
</dbReference>
<protein>
    <submittedName>
        <fullName evidence="4">4-hydroxythreonine-4-phosphate dehydrogenase 2</fullName>
    </submittedName>
</protein>
<evidence type="ECO:0000256" key="3">
    <source>
        <dbReference type="ARBA" id="ARBA00023027"/>
    </source>
</evidence>
<proteinExistence type="predicted"/>
<organism evidence="4 5">
    <name type="scientific">Haloferax massiliensis</name>
    <dbReference type="NCBI Taxonomy" id="1476858"/>
    <lineage>
        <taxon>Archaea</taxon>
        <taxon>Methanobacteriati</taxon>
        <taxon>Methanobacteriota</taxon>
        <taxon>Stenosarchaea group</taxon>
        <taxon>Halobacteria</taxon>
        <taxon>Halobacteriales</taxon>
        <taxon>Haloferacaceae</taxon>
        <taxon>Haloferax</taxon>
    </lineage>
</organism>
<dbReference type="Proteomes" id="UP000198902">
    <property type="component" value="Unassembled WGS sequence"/>
</dbReference>
<dbReference type="PANTHER" id="PTHR30004:SF6">
    <property type="entry name" value="D-THREONATE 4-PHOSPHATE DEHYDROGENASE"/>
    <property type="match status" value="1"/>
</dbReference>
<dbReference type="Pfam" id="PF04166">
    <property type="entry name" value="PdxA"/>
    <property type="match status" value="1"/>
</dbReference>
<dbReference type="AlphaFoldDB" id="A0A0D6JU68"/>
<dbReference type="NCBIfam" id="TIGR00557">
    <property type="entry name" value="pdxA"/>
    <property type="match status" value="1"/>
</dbReference>